<feature type="compositionally biased region" description="Basic residues" evidence="1">
    <location>
        <begin position="40"/>
        <end position="59"/>
    </location>
</feature>
<evidence type="ECO:0000256" key="1">
    <source>
        <dbReference type="SAM" id="MobiDB-lite"/>
    </source>
</evidence>
<keyword evidence="3" id="KW-1185">Reference proteome</keyword>
<gene>
    <name evidence="2" type="ORF">KUTeg_005226</name>
</gene>
<protein>
    <submittedName>
        <fullName evidence="2">Uncharacterized protein</fullName>
    </submittedName>
</protein>
<proteinExistence type="predicted"/>
<sequence length="182" mass="21377">MLLMKLDTCITNVIYCYHFTCKDNLLYIKFGTPESSRQNSKTKHHLIMTRRRRKKKKKNGSPGIRRFFLLQPVFKLSLKHLWNAIYAKPLNMLNSKTAVKSNFLFLSPTSTCLEFFDVFSDLLYDIVCILYENFLFINKSISSPCLRWRVLGYRHAVSKMINVGMVSEMNERVAVLFHISSY</sequence>
<organism evidence="2 3">
    <name type="scientific">Tegillarca granosa</name>
    <name type="common">Malaysian cockle</name>
    <name type="synonym">Anadara granosa</name>
    <dbReference type="NCBI Taxonomy" id="220873"/>
    <lineage>
        <taxon>Eukaryota</taxon>
        <taxon>Metazoa</taxon>
        <taxon>Spiralia</taxon>
        <taxon>Lophotrochozoa</taxon>
        <taxon>Mollusca</taxon>
        <taxon>Bivalvia</taxon>
        <taxon>Autobranchia</taxon>
        <taxon>Pteriomorphia</taxon>
        <taxon>Arcoida</taxon>
        <taxon>Arcoidea</taxon>
        <taxon>Arcidae</taxon>
        <taxon>Tegillarca</taxon>
    </lineage>
</organism>
<comment type="caution">
    <text evidence="2">The sequence shown here is derived from an EMBL/GenBank/DDBJ whole genome shotgun (WGS) entry which is preliminary data.</text>
</comment>
<dbReference type="EMBL" id="JARBDR010000246">
    <property type="protein sequence ID" value="KAJ8317322.1"/>
    <property type="molecule type" value="Genomic_DNA"/>
</dbReference>
<name>A0ABQ9FN16_TEGGR</name>
<evidence type="ECO:0000313" key="3">
    <source>
        <dbReference type="Proteomes" id="UP001217089"/>
    </source>
</evidence>
<dbReference type="Proteomes" id="UP001217089">
    <property type="component" value="Unassembled WGS sequence"/>
</dbReference>
<evidence type="ECO:0000313" key="2">
    <source>
        <dbReference type="EMBL" id="KAJ8317322.1"/>
    </source>
</evidence>
<reference evidence="2 3" key="1">
    <citation type="submission" date="2022-12" db="EMBL/GenBank/DDBJ databases">
        <title>Chromosome-level genome of Tegillarca granosa.</title>
        <authorList>
            <person name="Kim J."/>
        </authorList>
    </citation>
    <scope>NUCLEOTIDE SEQUENCE [LARGE SCALE GENOMIC DNA]</scope>
    <source>
        <strain evidence="2">Teg-2019</strain>
        <tissue evidence="2">Adductor muscle</tissue>
    </source>
</reference>
<feature type="region of interest" description="Disordered" evidence="1">
    <location>
        <begin position="34"/>
        <end position="60"/>
    </location>
</feature>
<accession>A0ABQ9FN16</accession>